<reference evidence="1 2" key="1">
    <citation type="journal article" date="2020" name="Mol. Biol. Evol.">
        <title>Interspecific Gene Flow and the Evolution of Specialization in Black and White Rhinoceros.</title>
        <authorList>
            <person name="Moodley Y."/>
            <person name="Westbury M.V."/>
            <person name="Russo I.M."/>
            <person name="Gopalakrishnan S."/>
            <person name="Rakotoarivelo A."/>
            <person name="Olsen R.A."/>
            <person name="Prost S."/>
            <person name="Tunstall T."/>
            <person name="Ryder O.A."/>
            <person name="Dalen L."/>
            <person name="Bruford M.W."/>
        </authorList>
    </citation>
    <scope>NUCLEOTIDE SEQUENCE [LARGE SCALE GENOMIC DNA]</scope>
    <source>
        <strain evidence="1">SBR-YM</strain>
        <tissue evidence="1">Skin</tissue>
    </source>
</reference>
<keyword evidence="2" id="KW-1185">Reference proteome</keyword>
<gene>
    <name evidence="1" type="ORF">HPG69_007685</name>
</gene>
<organism evidence="1 2">
    <name type="scientific">Diceros bicornis minor</name>
    <name type="common">South-central black rhinoceros</name>
    <dbReference type="NCBI Taxonomy" id="77932"/>
    <lineage>
        <taxon>Eukaryota</taxon>
        <taxon>Metazoa</taxon>
        <taxon>Chordata</taxon>
        <taxon>Craniata</taxon>
        <taxon>Vertebrata</taxon>
        <taxon>Euteleostomi</taxon>
        <taxon>Mammalia</taxon>
        <taxon>Eutheria</taxon>
        <taxon>Laurasiatheria</taxon>
        <taxon>Perissodactyla</taxon>
        <taxon>Rhinocerotidae</taxon>
        <taxon>Diceros</taxon>
    </lineage>
</organism>
<protein>
    <submittedName>
        <fullName evidence="1">Uncharacterized protein</fullName>
    </submittedName>
</protein>
<comment type="caution">
    <text evidence="1">The sequence shown here is derived from an EMBL/GenBank/DDBJ whole genome shotgun (WGS) entry which is preliminary data.</text>
</comment>
<dbReference type="Proteomes" id="UP000551758">
    <property type="component" value="Unassembled WGS sequence"/>
</dbReference>
<name>A0A7J7EA59_DICBM</name>
<dbReference type="EMBL" id="JACDTQ010003801">
    <property type="protein sequence ID" value="KAF5912695.1"/>
    <property type="molecule type" value="Genomic_DNA"/>
</dbReference>
<evidence type="ECO:0000313" key="1">
    <source>
        <dbReference type="EMBL" id="KAF5912695.1"/>
    </source>
</evidence>
<sequence length="141" mass="14302">MPSTGDSSSLFASTTPGPLVFLGPAAPMEGGNFGVCVSVHQRPHSVTGIQSTQLWGRTEGAPRTTPGPPFGQITWDLSGHSMASAVGGVSTIPEFGHISGSTLNLSTWGSPVQDTGGVVMGEDNSIPIIGGPSAPTFHQCT</sequence>
<proteinExistence type="predicted"/>
<accession>A0A7J7EA59</accession>
<dbReference type="AlphaFoldDB" id="A0A7J7EA59"/>
<evidence type="ECO:0000313" key="2">
    <source>
        <dbReference type="Proteomes" id="UP000551758"/>
    </source>
</evidence>